<dbReference type="EMBL" id="LAZR01048909">
    <property type="protein sequence ID" value="KKK90861.1"/>
    <property type="molecule type" value="Genomic_DNA"/>
</dbReference>
<evidence type="ECO:0000313" key="1">
    <source>
        <dbReference type="EMBL" id="KKK90861.1"/>
    </source>
</evidence>
<accession>A0A0F9C2K1</accession>
<reference evidence="1" key="1">
    <citation type="journal article" date="2015" name="Nature">
        <title>Complex archaea that bridge the gap between prokaryotes and eukaryotes.</title>
        <authorList>
            <person name="Spang A."/>
            <person name="Saw J.H."/>
            <person name="Jorgensen S.L."/>
            <person name="Zaremba-Niedzwiedzka K."/>
            <person name="Martijn J."/>
            <person name="Lind A.E."/>
            <person name="van Eijk R."/>
            <person name="Schleper C."/>
            <person name="Guy L."/>
            <person name="Ettema T.J."/>
        </authorList>
    </citation>
    <scope>NUCLEOTIDE SEQUENCE</scope>
</reference>
<gene>
    <name evidence="1" type="ORF">LCGC14_2718760</name>
</gene>
<proteinExistence type="predicted"/>
<sequence>MTRSCILCGDPLCLCAYHGAQGNLCLATRFGVCETDTRDLARLAGEQVVLIDGETTITLVPGESREVALQQATNDKIYSFRNISTQLTIFSAASEKTYTAFSSTEVFPSKIKRKDPFLRYYMRASLYYNSYTTKKDHYSALSSELIGDGYLDVDKNHYLNFIVRAPEQDRLKRFGVADQYSLVYKYKEKTAVFLGDHAYYINRLGFSSRYGMGFRVDHAIKQWTLSAFYSKPRLYTYNAEPLYCAKIQYNISDSLNLGLAVERSKGTIQGANHNIEANPNEEGQIATFSFNYKNKGTFIEAESSSSITNMHMD</sequence>
<feature type="non-terminal residue" evidence="1">
    <location>
        <position position="313"/>
    </location>
</feature>
<comment type="caution">
    <text evidence="1">The sequence shown here is derived from an EMBL/GenBank/DDBJ whole genome shotgun (WGS) entry which is preliminary data.</text>
</comment>
<protein>
    <submittedName>
        <fullName evidence="1">Uncharacterized protein</fullName>
    </submittedName>
</protein>
<organism evidence="1">
    <name type="scientific">marine sediment metagenome</name>
    <dbReference type="NCBI Taxonomy" id="412755"/>
    <lineage>
        <taxon>unclassified sequences</taxon>
        <taxon>metagenomes</taxon>
        <taxon>ecological metagenomes</taxon>
    </lineage>
</organism>
<dbReference type="AlphaFoldDB" id="A0A0F9C2K1"/>
<name>A0A0F9C2K1_9ZZZZ</name>